<comment type="catalytic activity">
    <reaction evidence="1">
        <text>all-trans-beta-carotene + O2 = 2 all-trans-retinal</text>
        <dbReference type="Rhea" id="RHEA:32887"/>
        <dbReference type="ChEBI" id="CHEBI:15379"/>
        <dbReference type="ChEBI" id="CHEBI:17579"/>
        <dbReference type="ChEBI" id="CHEBI:17898"/>
        <dbReference type="EC" id="1.13.11.63"/>
    </reaction>
</comment>
<evidence type="ECO:0000256" key="1">
    <source>
        <dbReference type="HAMAP-Rule" id="MF_02093"/>
    </source>
</evidence>
<dbReference type="GO" id="GO:0010436">
    <property type="term" value="F:carotenoid dioxygenase activity"/>
    <property type="evidence" value="ECO:0007669"/>
    <property type="project" value="UniProtKB-UniRule"/>
</dbReference>
<feature type="binding site" evidence="1">
    <location>
        <position position="104"/>
    </location>
    <ligand>
        <name>Fe cation</name>
        <dbReference type="ChEBI" id="CHEBI:24875"/>
    </ligand>
</feature>
<dbReference type="GO" id="GO:0005524">
    <property type="term" value="F:ATP binding"/>
    <property type="evidence" value="ECO:0007669"/>
    <property type="project" value="UniProtKB-KW"/>
</dbReference>
<reference evidence="2 3" key="1">
    <citation type="submission" date="2018-04" db="EMBL/GenBank/DDBJ databases">
        <title>Polynucleobacter sp. UK-Long2-W17 genome.</title>
        <authorList>
            <person name="Hahn M.W."/>
        </authorList>
    </citation>
    <scope>NUCLEOTIDE SEQUENCE [LARGE SCALE GENOMIC DNA]</scope>
    <source>
        <strain evidence="2 3">UK-Long2-W17</strain>
    </source>
</reference>
<protein>
    <recommendedName>
        <fullName evidence="1">Probable beta-carotene 15,15'-dioxygenase</fullName>
        <ecNumber evidence="1">1.13.11.63</ecNumber>
    </recommendedName>
</protein>
<keyword evidence="1" id="KW-1133">Transmembrane helix</keyword>
<dbReference type="GO" id="GO:0005506">
    <property type="term" value="F:iron ion binding"/>
    <property type="evidence" value="ECO:0007669"/>
    <property type="project" value="UniProtKB-UniRule"/>
</dbReference>
<feature type="transmembrane region" description="Helical" evidence="1">
    <location>
        <begin position="119"/>
        <end position="135"/>
    </location>
</feature>
<evidence type="ECO:0000313" key="2">
    <source>
        <dbReference type="EMBL" id="QKM61104.1"/>
    </source>
</evidence>
<keyword evidence="2" id="KW-0067">ATP-binding</keyword>
<dbReference type="EC" id="1.13.11.63" evidence="1"/>
<feature type="transmembrane region" description="Helical" evidence="1">
    <location>
        <begin position="186"/>
        <end position="208"/>
    </location>
</feature>
<dbReference type="InterPro" id="IPR022270">
    <property type="entry name" value="Blh_diox"/>
</dbReference>
<keyword evidence="2" id="KW-0547">Nucleotide-binding</keyword>
<sequence length="286" mass="32408">MNKIQMQGLFFSLLAIVVALTSMLLVPANPTISLVILAALIFFFGVPHGALDPVFAQKLLLLKSWQDWTKFVIVYLALSMLVVFIWWQLPLFFMGSFLLLSVMHFSRDLNDQVPRVTRVLYGGSMIFLPTIFHFEEMQNLFSLILDADAGLQIASFLHVLAWPWLVGILIGIYFQFNRGWLVGLEILAVALLSTLASPLVSFTLYFCGMHSSRHMMRTGAYSGLNFMKLGLVSLGPMLGVIFIALLAWFYLPELPNYERLLRLVFVGLAALTVPHMLLIDRVRYQQ</sequence>
<dbReference type="EMBL" id="CP028940">
    <property type="protein sequence ID" value="QKM61104.1"/>
    <property type="molecule type" value="Genomic_DNA"/>
</dbReference>
<comment type="similarity">
    <text evidence="1">Belongs to the Brp/Blh beta-carotene diooxygenase family.</text>
</comment>
<dbReference type="HAMAP" id="MF_02093">
    <property type="entry name" value="Beta_carotene_diox"/>
    <property type="match status" value="1"/>
</dbReference>
<keyword evidence="1" id="KW-0560">Oxidoreductase</keyword>
<dbReference type="RefSeq" id="WP_173960872.1">
    <property type="nucleotide sequence ID" value="NZ_CBCSCC010000001.1"/>
</dbReference>
<comment type="subcellular location">
    <subcellularLocation>
        <location evidence="1">Cell membrane</location>
        <topology evidence="1">Multi-pass membrane protein</topology>
    </subcellularLocation>
</comment>
<feature type="transmembrane region" description="Helical" evidence="1">
    <location>
        <begin position="229"/>
        <end position="251"/>
    </location>
</feature>
<accession>A0A6M9PG95</accession>
<evidence type="ECO:0000313" key="3">
    <source>
        <dbReference type="Proteomes" id="UP000501090"/>
    </source>
</evidence>
<keyword evidence="3" id="KW-1185">Reference proteome</keyword>
<dbReference type="Pfam" id="PF15461">
    <property type="entry name" value="BCD"/>
    <property type="match status" value="1"/>
</dbReference>
<name>A0A6M9PG95_9BURK</name>
<dbReference type="GO" id="GO:0003834">
    <property type="term" value="F:beta-carotene 15,15'-dioxygenase activity"/>
    <property type="evidence" value="ECO:0007669"/>
    <property type="project" value="UniProtKB-EC"/>
</dbReference>
<proteinExistence type="inferred from homology"/>
<feature type="binding site" evidence="1">
    <location>
        <position position="48"/>
    </location>
    <ligand>
        <name>Fe cation</name>
        <dbReference type="ChEBI" id="CHEBI:24875"/>
    </ligand>
</feature>
<feature type="transmembrane region" description="Helical" evidence="1">
    <location>
        <begin position="32"/>
        <end position="51"/>
    </location>
</feature>
<organism evidence="2 3">
    <name type="scientific">Polynucleobacter arcticus</name>
    <dbReference type="NCBI Taxonomy" id="1743165"/>
    <lineage>
        <taxon>Bacteria</taxon>
        <taxon>Pseudomonadati</taxon>
        <taxon>Pseudomonadota</taxon>
        <taxon>Betaproteobacteria</taxon>
        <taxon>Burkholderiales</taxon>
        <taxon>Burkholderiaceae</taxon>
        <taxon>Polynucleobacter</taxon>
    </lineage>
</organism>
<keyword evidence="1" id="KW-0479">Metal-binding</keyword>
<comment type="cofactor">
    <cofactor evidence="1">
        <name>Fe(2+)</name>
        <dbReference type="ChEBI" id="CHEBI:29033"/>
    </cofactor>
</comment>
<dbReference type="GO" id="GO:0005886">
    <property type="term" value="C:plasma membrane"/>
    <property type="evidence" value="ECO:0007669"/>
    <property type="project" value="UniProtKB-SubCell"/>
</dbReference>
<feature type="transmembrane region" description="Helical" evidence="1">
    <location>
        <begin position="263"/>
        <end position="279"/>
    </location>
</feature>
<keyword evidence="1" id="KW-0408">Iron</keyword>
<keyword evidence="1" id="KW-0812">Transmembrane</keyword>
<keyword evidence="1" id="KW-0223">Dioxygenase</keyword>
<feature type="transmembrane region" description="Helical" evidence="1">
    <location>
        <begin position="7"/>
        <end position="26"/>
    </location>
</feature>
<feature type="transmembrane region" description="Helical" evidence="1">
    <location>
        <begin position="156"/>
        <end position="174"/>
    </location>
</feature>
<feature type="binding site" evidence="1">
    <location>
        <position position="210"/>
    </location>
    <ligand>
        <name>Fe cation</name>
        <dbReference type="ChEBI" id="CHEBI:24875"/>
    </ligand>
</feature>
<gene>
    <name evidence="2" type="ORF">DN92_08735</name>
</gene>
<dbReference type="Proteomes" id="UP000501090">
    <property type="component" value="Chromosome"/>
</dbReference>
<dbReference type="GO" id="GO:0016121">
    <property type="term" value="P:carotene catabolic process"/>
    <property type="evidence" value="ECO:0007669"/>
    <property type="project" value="UniProtKB-UniRule"/>
</dbReference>
<feature type="binding site" evidence="1">
    <location>
        <position position="214"/>
    </location>
    <ligand>
        <name>Fe cation</name>
        <dbReference type="ChEBI" id="CHEBI:24875"/>
    </ligand>
</feature>
<keyword evidence="1" id="KW-0472">Membrane</keyword>
<dbReference type="NCBIfam" id="TIGR03753">
    <property type="entry name" value="blh_monoox"/>
    <property type="match status" value="1"/>
</dbReference>
<feature type="transmembrane region" description="Helical" evidence="1">
    <location>
        <begin position="72"/>
        <end position="99"/>
    </location>
</feature>
<dbReference type="KEGG" id="pard:DN92_08735"/>
<comment type="function">
    <text evidence="1">Catalyzes the cleavage of beta-carotene at its central double bond (15,15') to yield two molecules of all-trans-retinal.</text>
</comment>
<dbReference type="AlphaFoldDB" id="A0A6M9PG95"/>
<keyword evidence="1" id="KW-1003">Cell membrane</keyword>